<dbReference type="PANTHER" id="PTHR43398:SF1">
    <property type="entry name" value="DOLICHOL-PHOSPHATE MANNOSYLTRANSFERASE SUBUNIT 1"/>
    <property type="match status" value="1"/>
</dbReference>
<evidence type="ECO:0000256" key="3">
    <source>
        <dbReference type="ARBA" id="ARBA00022679"/>
    </source>
</evidence>
<gene>
    <name evidence="5" type="ORF">COY96_02540</name>
</gene>
<dbReference type="CDD" id="cd06442">
    <property type="entry name" value="DPM1_like"/>
    <property type="match status" value="1"/>
</dbReference>
<dbReference type="InterPro" id="IPR029044">
    <property type="entry name" value="Nucleotide-diphossugar_trans"/>
</dbReference>
<dbReference type="PANTHER" id="PTHR43398">
    <property type="entry name" value="DOLICHOL-PHOSPHATE MANNOSYLTRANSFERASE SUBUNIT 1"/>
    <property type="match status" value="1"/>
</dbReference>
<dbReference type="InterPro" id="IPR001173">
    <property type="entry name" value="Glyco_trans_2-like"/>
</dbReference>
<dbReference type="AlphaFoldDB" id="A0A2M7Q7B4"/>
<dbReference type="GO" id="GO:0004582">
    <property type="term" value="F:dolichyl-phosphate beta-D-mannosyltransferase activity"/>
    <property type="evidence" value="ECO:0007669"/>
    <property type="project" value="InterPro"/>
</dbReference>
<evidence type="ECO:0000313" key="5">
    <source>
        <dbReference type="EMBL" id="PIY59306.1"/>
    </source>
</evidence>
<name>A0A2M7Q7B4_9BACT</name>
<reference evidence="6" key="1">
    <citation type="submission" date="2017-09" db="EMBL/GenBank/DDBJ databases">
        <title>Depth-based differentiation of microbial function through sediment-hosted aquifers and enrichment of novel symbionts in the deep terrestrial subsurface.</title>
        <authorList>
            <person name="Probst A.J."/>
            <person name="Ladd B."/>
            <person name="Jarett J.K."/>
            <person name="Geller-Mcgrath D.E."/>
            <person name="Sieber C.M.K."/>
            <person name="Emerson J.B."/>
            <person name="Anantharaman K."/>
            <person name="Thomas B.C."/>
            <person name="Malmstrom R."/>
            <person name="Stieglmeier M."/>
            <person name="Klingl A."/>
            <person name="Woyke T."/>
            <person name="Ryan C.M."/>
            <person name="Banfield J.F."/>
        </authorList>
    </citation>
    <scope>NUCLEOTIDE SEQUENCE [LARGE SCALE GENOMIC DNA]</scope>
</reference>
<dbReference type="Gene3D" id="3.90.550.10">
    <property type="entry name" value="Spore Coat Polysaccharide Biosynthesis Protein SpsA, Chain A"/>
    <property type="match status" value="1"/>
</dbReference>
<dbReference type="GO" id="GO:0035269">
    <property type="term" value="P:protein O-linked glycosylation via mannose"/>
    <property type="evidence" value="ECO:0007669"/>
    <property type="project" value="TreeGrafter"/>
</dbReference>
<dbReference type="GO" id="GO:0006488">
    <property type="term" value="P:dolichol-linked oligosaccharide biosynthetic process"/>
    <property type="evidence" value="ECO:0007669"/>
    <property type="project" value="TreeGrafter"/>
</dbReference>
<comment type="caution">
    <text evidence="5">The sequence shown here is derived from an EMBL/GenBank/DDBJ whole genome shotgun (WGS) entry which is preliminary data.</text>
</comment>
<keyword evidence="3" id="KW-0808">Transferase</keyword>
<protein>
    <submittedName>
        <fullName evidence="5">Polyprenol monophosphomannose synthase</fullName>
    </submittedName>
</protein>
<dbReference type="SUPFAM" id="SSF53448">
    <property type="entry name" value="Nucleotide-diphospho-sugar transferases"/>
    <property type="match status" value="1"/>
</dbReference>
<dbReference type="GO" id="GO:0016020">
    <property type="term" value="C:membrane"/>
    <property type="evidence" value="ECO:0007669"/>
    <property type="project" value="GOC"/>
</dbReference>
<organism evidence="5 6">
    <name type="scientific">Candidatus Wolfebacteria bacterium CG_4_10_14_0_8_um_filter_37_11</name>
    <dbReference type="NCBI Taxonomy" id="1975062"/>
    <lineage>
        <taxon>Bacteria</taxon>
        <taxon>Candidatus Wolfeibacteriota</taxon>
    </lineage>
</organism>
<comment type="similarity">
    <text evidence="1">Belongs to the glycosyltransferase 2 family.</text>
</comment>
<accession>A0A2M7Q7B4</accession>
<dbReference type="EMBL" id="PFKZ01000093">
    <property type="protein sequence ID" value="PIY59306.1"/>
    <property type="molecule type" value="Genomic_DNA"/>
</dbReference>
<evidence type="ECO:0000256" key="2">
    <source>
        <dbReference type="ARBA" id="ARBA00022676"/>
    </source>
</evidence>
<dbReference type="GO" id="GO:0006506">
    <property type="term" value="P:GPI anchor biosynthetic process"/>
    <property type="evidence" value="ECO:0007669"/>
    <property type="project" value="TreeGrafter"/>
</dbReference>
<dbReference type="Pfam" id="PF00535">
    <property type="entry name" value="Glycos_transf_2"/>
    <property type="match status" value="1"/>
</dbReference>
<dbReference type="InterPro" id="IPR039528">
    <property type="entry name" value="DPM1-like"/>
</dbReference>
<evidence type="ECO:0000256" key="1">
    <source>
        <dbReference type="ARBA" id="ARBA00006739"/>
    </source>
</evidence>
<proteinExistence type="inferred from homology"/>
<sequence length="233" mass="26672">MISIIIPTYNEAGNITALINKICLNLKQQDYEIIVVDDDSPDKTWQIVQALSRENKRVKLIRRLNQKGLTSAYNQGISQSRGEIVGWLDADLSHPPALLTKMLAFLPKFDAIVASRYVTGGRDSRQELLAVKLSRIINRLAQLCLYPDFTDYTSGYILVKKSYLKNIVLRGDYGEYFIELIFRLKQAGAKIKEIGYVNISRTRGDSKTATNWFGFFRRGIKYIITLLTLWLKK</sequence>
<evidence type="ECO:0000259" key="4">
    <source>
        <dbReference type="Pfam" id="PF00535"/>
    </source>
</evidence>
<dbReference type="Proteomes" id="UP000230363">
    <property type="component" value="Unassembled WGS sequence"/>
</dbReference>
<feature type="domain" description="Glycosyltransferase 2-like" evidence="4">
    <location>
        <begin position="3"/>
        <end position="167"/>
    </location>
</feature>
<keyword evidence="2" id="KW-0328">Glycosyltransferase</keyword>
<evidence type="ECO:0000313" key="6">
    <source>
        <dbReference type="Proteomes" id="UP000230363"/>
    </source>
</evidence>